<evidence type="ECO:0000256" key="1">
    <source>
        <dbReference type="SAM" id="MobiDB-lite"/>
    </source>
</evidence>
<evidence type="ECO:0000313" key="2">
    <source>
        <dbReference type="EMBL" id="KAG2561324.1"/>
    </source>
</evidence>
<dbReference type="Proteomes" id="UP000823388">
    <property type="component" value="Chromosome 8K"/>
</dbReference>
<accession>A0A8T0PTD5</accession>
<proteinExistence type="predicted"/>
<sequence>MCWSCQSHERNPRDPCAAPPPRSAEREVNATPAQAAAPSVTSSGCAIPPRLQCPLPATSGASIASKVFDKMSSS</sequence>
<reference evidence="2" key="1">
    <citation type="submission" date="2020-05" db="EMBL/GenBank/DDBJ databases">
        <title>WGS assembly of Panicum virgatum.</title>
        <authorList>
            <person name="Lovell J.T."/>
            <person name="Jenkins J."/>
            <person name="Shu S."/>
            <person name="Juenger T.E."/>
            <person name="Schmutz J."/>
        </authorList>
    </citation>
    <scope>NUCLEOTIDE SEQUENCE</scope>
    <source>
        <strain evidence="2">AP13</strain>
    </source>
</reference>
<name>A0A8T0PTD5_PANVG</name>
<keyword evidence="3" id="KW-1185">Reference proteome</keyword>
<feature type="region of interest" description="Disordered" evidence="1">
    <location>
        <begin position="1"/>
        <end position="43"/>
    </location>
</feature>
<gene>
    <name evidence="2" type="ORF">PVAP13_8KG153800</name>
</gene>
<evidence type="ECO:0000313" key="3">
    <source>
        <dbReference type="Proteomes" id="UP000823388"/>
    </source>
</evidence>
<dbReference type="EMBL" id="CM029051">
    <property type="protein sequence ID" value="KAG2561324.1"/>
    <property type="molecule type" value="Genomic_DNA"/>
</dbReference>
<protein>
    <submittedName>
        <fullName evidence="2">Uncharacterized protein</fullName>
    </submittedName>
</protein>
<organism evidence="2 3">
    <name type="scientific">Panicum virgatum</name>
    <name type="common">Blackwell switchgrass</name>
    <dbReference type="NCBI Taxonomy" id="38727"/>
    <lineage>
        <taxon>Eukaryota</taxon>
        <taxon>Viridiplantae</taxon>
        <taxon>Streptophyta</taxon>
        <taxon>Embryophyta</taxon>
        <taxon>Tracheophyta</taxon>
        <taxon>Spermatophyta</taxon>
        <taxon>Magnoliopsida</taxon>
        <taxon>Liliopsida</taxon>
        <taxon>Poales</taxon>
        <taxon>Poaceae</taxon>
        <taxon>PACMAD clade</taxon>
        <taxon>Panicoideae</taxon>
        <taxon>Panicodae</taxon>
        <taxon>Paniceae</taxon>
        <taxon>Panicinae</taxon>
        <taxon>Panicum</taxon>
        <taxon>Panicum sect. Hiantes</taxon>
    </lineage>
</organism>
<dbReference type="AlphaFoldDB" id="A0A8T0PTD5"/>
<comment type="caution">
    <text evidence="2">The sequence shown here is derived from an EMBL/GenBank/DDBJ whole genome shotgun (WGS) entry which is preliminary data.</text>
</comment>